<proteinExistence type="predicted"/>
<evidence type="ECO:0000259" key="2">
    <source>
        <dbReference type="Pfam" id="PF16035"/>
    </source>
</evidence>
<dbReference type="EMBL" id="KQ474073">
    <property type="protein sequence ID" value="KPV78455.1"/>
    <property type="molecule type" value="Genomic_DNA"/>
</dbReference>
<evidence type="ECO:0000256" key="1">
    <source>
        <dbReference type="SAM" id="MobiDB-lite"/>
    </source>
</evidence>
<dbReference type="SUPFAM" id="SSF54626">
    <property type="entry name" value="Chalcone isomerase"/>
    <property type="match status" value="1"/>
</dbReference>
<accession>A0A194SDD9</accession>
<organism evidence="3 4">
    <name type="scientific">Rhodotorula graminis (strain WP1)</name>
    <dbReference type="NCBI Taxonomy" id="578459"/>
    <lineage>
        <taxon>Eukaryota</taxon>
        <taxon>Fungi</taxon>
        <taxon>Dikarya</taxon>
        <taxon>Basidiomycota</taxon>
        <taxon>Pucciniomycotina</taxon>
        <taxon>Microbotryomycetes</taxon>
        <taxon>Sporidiobolales</taxon>
        <taxon>Sporidiobolaceae</taxon>
        <taxon>Rhodotorula</taxon>
    </lineage>
</organism>
<dbReference type="PANTHER" id="PTHR47284:SF3">
    <property type="entry name" value="FATTY-ACID-BINDING PROTEIN 2"/>
    <property type="match status" value="1"/>
</dbReference>
<dbReference type="AlphaFoldDB" id="A0A194SDD9"/>
<dbReference type="GeneID" id="28974256"/>
<dbReference type="Proteomes" id="UP000053890">
    <property type="component" value="Unassembled WGS sequence"/>
</dbReference>
<evidence type="ECO:0000313" key="3">
    <source>
        <dbReference type="EMBL" id="KPV78455.1"/>
    </source>
</evidence>
<reference evidence="3 4" key="1">
    <citation type="journal article" date="2015" name="Front. Microbiol.">
        <title>Genome sequence of the plant growth promoting endophytic yeast Rhodotorula graminis WP1.</title>
        <authorList>
            <person name="Firrincieli A."/>
            <person name="Otillar R."/>
            <person name="Salamov A."/>
            <person name="Schmutz J."/>
            <person name="Khan Z."/>
            <person name="Redman R.S."/>
            <person name="Fleck N.D."/>
            <person name="Lindquist E."/>
            <person name="Grigoriev I.V."/>
            <person name="Doty S.L."/>
        </authorList>
    </citation>
    <scope>NUCLEOTIDE SEQUENCE [LARGE SCALE GENOMIC DNA]</scope>
    <source>
        <strain evidence="3 4">WP1</strain>
    </source>
</reference>
<dbReference type="OrthoDB" id="18193at2759"/>
<dbReference type="PANTHER" id="PTHR47284">
    <property type="entry name" value="FATTY-ACID-BINDING PROTEIN 2"/>
    <property type="match status" value="1"/>
</dbReference>
<feature type="domain" description="Chalcone isomerase" evidence="2">
    <location>
        <begin position="108"/>
        <end position="314"/>
    </location>
</feature>
<name>A0A194SDD9_RHOGW</name>
<evidence type="ECO:0000313" key="4">
    <source>
        <dbReference type="Proteomes" id="UP000053890"/>
    </source>
</evidence>
<keyword evidence="4" id="KW-1185">Reference proteome</keyword>
<feature type="region of interest" description="Disordered" evidence="1">
    <location>
        <begin position="1"/>
        <end position="46"/>
    </location>
</feature>
<dbReference type="RefSeq" id="XP_018274504.1">
    <property type="nucleotide sequence ID" value="XM_018413807.1"/>
</dbReference>
<feature type="compositionally biased region" description="Low complexity" evidence="1">
    <location>
        <begin position="1"/>
        <end position="37"/>
    </location>
</feature>
<dbReference type="STRING" id="578459.A0A194SDD9"/>
<sequence>MLSRPAIRATSLARAAASRPSSSSSSSTSPRSIATRARLPRNPHSPNWGLVGAAAAATGLAAAAYHLKPEWLPTPAPLHADAPPPVGVHLDPTTKTPFPTRLTSPDGTQLRLVGTGVRTVSFLAVKVYAVAFYVSERELDLARQGKLAGWNAYTPERLIPPFKVSAVDATAPNRLVGEELVETLLEKADAAVVIIPLRNTSLPHLRDGFSRALVARMKVPRVSNEFTDTMNEATGAAMVDFKSFFPSRTVQKGMPLELYYSAKDRSVTFQLRDENTHRPEVLGTLREPTLATQLMASYFSNDNAPSPELVKSVAMGMDPASDRVQQQPQQ</sequence>
<dbReference type="Pfam" id="PF16035">
    <property type="entry name" value="Chalcone_2"/>
    <property type="match status" value="1"/>
</dbReference>
<gene>
    <name evidence="3" type="ORF">RHOBADRAFT_41001</name>
</gene>
<dbReference type="GO" id="GO:0016872">
    <property type="term" value="F:intramolecular lyase activity"/>
    <property type="evidence" value="ECO:0007669"/>
    <property type="project" value="InterPro"/>
</dbReference>
<protein>
    <recommendedName>
        <fullName evidence="2">Chalcone isomerase domain-containing protein</fullName>
    </recommendedName>
</protein>
<dbReference type="InterPro" id="IPR036298">
    <property type="entry name" value="Chalcone_isomerase_sf"/>
</dbReference>
<dbReference type="InterPro" id="IPR016088">
    <property type="entry name" value="Chalcone_isomerase_3-sand"/>
</dbReference>
<dbReference type="Gene3D" id="3.50.70.10">
    <property type="match status" value="1"/>
</dbReference>
<dbReference type="OMA" id="RIIPTRS"/>
<dbReference type="InterPro" id="IPR016087">
    <property type="entry name" value="Chalcone_isomerase"/>
</dbReference>